<accession>A0A285PM47</accession>
<organism evidence="2 3">
    <name type="scientific">Cohaesibacter gelatinilyticus</name>
    <dbReference type="NCBI Taxonomy" id="372072"/>
    <lineage>
        <taxon>Bacteria</taxon>
        <taxon>Pseudomonadati</taxon>
        <taxon>Pseudomonadota</taxon>
        <taxon>Alphaproteobacteria</taxon>
        <taxon>Hyphomicrobiales</taxon>
        <taxon>Cohaesibacteraceae</taxon>
    </lineage>
</organism>
<protein>
    <submittedName>
        <fullName evidence="2">Uncharacterized protein</fullName>
    </submittedName>
</protein>
<evidence type="ECO:0000313" key="2">
    <source>
        <dbReference type="EMBL" id="SNZ20961.1"/>
    </source>
</evidence>
<dbReference type="OrthoDB" id="8451086at2"/>
<evidence type="ECO:0000256" key="1">
    <source>
        <dbReference type="SAM" id="Phobius"/>
    </source>
</evidence>
<keyword evidence="1" id="KW-1133">Transmembrane helix</keyword>
<feature type="transmembrane region" description="Helical" evidence="1">
    <location>
        <begin position="12"/>
        <end position="34"/>
    </location>
</feature>
<keyword evidence="1" id="KW-0472">Membrane</keyword>
<name>A0A285PM47_9HYPH</name>
<dbReference type="AlphaFoldDB" id="A0A285PM47"/>
<sequence length="81" mass="9197">MSALAWFTNTKLGRWLVTALGIVGAILLVAWRAFSKGKKVAKQEQQAATLEALKDRKKSDADIDRLGDDDIRKRMQDHWSR</sequence>
<keyword evidence="3" id="KW-1185">Reference proteome</keyword>
<evidence type="ECO:0000313" key="3">
    <source>
        <dbReference type="Proteomes" id="UP000219439"/>
    </source>
</evidence>
<gene>
    <name evidence="2" type="ORF">SAMN06265368_4075</name>
</gene>
<dbReference type="RefSeq" id="WP_097155336.1">
    <property type="nucleotide sequence ID" value="NZ_OBEL01000006.1"/>
</dbReference>
<dbReference type="Proteomes" id="UP000219439">
    <property type="component" value="Unassembled WGS sequence"/>
</dbReference>
<reference evidence="2 3" key="1">
    <citation type="submission" date="2017-09" db="EMBL/GenBank/DDBJ databases">
        <authorList>
            <person name="Ehlers B."/>
            <person name="Leendertz F.H."/>
        </authorList>
    </citation>
    <scope>NUCLEOTIDE SEQUENCE [LARGE SCALE GENOMIC DNA]</scope>
    <source>
        <strain evidence="2 3">DSM 18289</strain>
    </source>
</reference>
<dbReference type="EMBL" id="OBEL01000006">
    <property type="protein sequence ID" value="SNZ20961.1"/>
    <property type="molecule type" value="Genomic_DNA"/>
</dbReference>
<proteinExistence type="predicted"/>
<keyword evidence="1" id="KW-0812">Transmembrane</keyword>